<organism evidence="1">
    <name type="scientific">marine sediment metagenome</name>
    <dbReference type="NCBI Taxonomy" id="412755"/>
    <lineage>
        <taxon>unclassified sequences</taxon>
        <taxon>metagenomes</taxon>
        <taxon>ecological metagenomes</taxon>
    </lineage>
</organism>
<dbReference type="AlphaFoldDB" id="X1ITR0"/>
<reference evidence="1" key="1">
    <citation type="journal article" date="2014" name="Front. Microbiol.">
        <title>High frequency of phylogenetically diverse reductive dehalogenase-homologous genes in deep subseafloor sedimentary metagenomes.</title>
        <authorList>
            <person name="Kawai M."/>
            <person name="Futagami T."/>
            <person name="Toyoda A."/>
            <person name="Takaki Y."/>
            <person name="Nishi S."/>
            <person name="Hori S."/>
            <person name="Arai W."/>
            <person name="Tsubouchi T."/>
            <person name="Morono Y."/>
            <person name="Uchiyama I."/>
            <person name="Ito T."/>
            <person name="Fujiyama A."/>
            <person name="Inagaki F."/>
            <person name="Takami H."/>
        </authorList>
    </citation>
    <scope>NUCLEOTIDE SEQUENCE</scope>
    <source>
        <strain evidence="1">Expedition CK06-06</strain>
    </source>
</reference>
<evidence type="ECO:0000313" key="1">
    <source>
        <dbReference type="EMBL" id="GAH60928.1"/>
    </source>
</evidence>
<proteinExistence type="predicted"/>
<name>X1ITR0_9ZZZZ</name>
<protein>
    <submittedName>
        <fullName evidence="1">Uncharacterized protein</fullName>
    </submittedName>
</protein>
<sequence length="46" mass="5412">VIGNNRYFSFAGEGLLEEYELNFLNLKMRGVSEAKRRLYRAQLFTP</sequence>
<dbReference type="EMBL" id="BARU01021521">
    <property type="protein sequence ID" value="GAH60928.1"/>
    <property type="molecule type" value="Genomic_DNA"/>
</dbReference>
<gene>
    <name evidence="1" type="ORF">S03H2_35208</name>
</gene>
<feature type="non-terminal residue" evidence="1">
    <location>
        <position position="1"/>
    </location>
</feature>
<accession>X1ITR0</accession>
<comment type="caution">
    <text evidence="1">The sequence shown here is derived from an EMBL/GenBank/DDBJ whole genome shotgun (WGS) entry which is preliminary data.</text>
</comment>